<gene>
    <name evidence="1" type="ORF">IEQ34_005548</name>
</gene>
<name>A0AAV7HBD5_DENCH</name>
<sequence length="119" mass="13554">MAMNRLVDASFLDGPIKSQSFCDALYSSSLDARFLDLKPISFRGFPSLWIFEEEILALAAPLHFALVGFFPSRRPSLDSIRRFFFNLKLISDCSVTLMDSSHILIKLVNDIDYSRVFLP</sequence>
<comment type="caution">
    <text evidence="1">The sequence shown here is derived from an EMBL/GenBank/DDBJ whole genome shotgun (WGS) entry which is preliminary data.</text>
</comment>
<evidence type="ECO:0000313" key="1">
    <source>
        <dbReference type="EMBL" id="KAH0465445.1"/>
    </source>
</evidence>
<keyword evidence="2" id="KW-1185">Reference proteome</keyword>
<proteinExistence type="predicted"/>
<organism evidence="1 2">
    <name type="scientific">Dendrobium chrysotoxum</name>
    <name type="common">Orchid</name>
    <dbReference type="NCBI Taxonomy" id="161865"/>
    <lineage>
        <taxon>Eukaryota</taxon>
        <taxon>Viridiplantae</taxon>
        <taxon>Streptophyta</taxon>
        <taxon>Embryophyta</taxon>
        <taxon>Tracheophyta</taxon>
        <taxon>Spermatophyta</taxon>
        <taxon>Magnoliopsida</taxon>
        <taxon>Liliopsida</taxon>
        <taxon>Asparagales</taxon>
        <taxon>Orchidaceae</taxon>
        <taxon>Epidendroideae</taxon>
        <taxon>Malaxideae</taxon>
        <taxon>Dendrobiinae</taxon>
        <taxon>Dendrobium</taxon>
    </lineage>
</organism>
<evidence type="ECO:0000313" key="2">
    <source>
        <dbReference type="Proteomes" id="UP000775213"/>
    </source>
</evidence>
<dbReference type="EMBL" id="JAGFBR010000006">
    <property type="protein sequence ID" value="KAH0465445.1"/>
    <property type="molecule type" value="Genomic_DNA"/>
</dbReference>
<dbReference type="AlphaFoldDB" id="A0AAV7HBD5"/>
<accession>A0AAV7HBD5</accession>
<reference evidence="1 2" key="1">
    <citation type="journal article" date="2021" name="Hortic Res">
        <title>Chromosome-scale assembly of the Dendrobium chrysotoxum genome enhances the understanding of orchid evolution.</title>
        <authorList>
            <person name="Zhang Y."/>
            <person name="Zhang G.Q."/>
            <person name="Zhang D."/>
            <person name="Liu X.D."/>
            <person name="Xu X.Y."/>
            <person name="Sun W.H."/>
            <person name="Yu X."/>
            <person name="Zhu X."/>
            <person name="Wang Z.W."/>
            <person name="Zhao X."/>
            <person name="Zhong W.Y."/>
            <person name="Chen H."/>
            <person name="Yin W.L."/>
            <person name="Huang T."/>
            <person name="Niu S.C."/>
            <person name="Liu Z.J."/>
        </authorList>
    </citation>
    <scope>NUCLEOTIDE SEQUENCE [LARGE SCALE GENOMIC DNA]</scope>
    <source>
        <strain evidence="1">Lindl</strain>
    </source>
</reference>
<dbReference type="Proteomes" id="UP000775213">
    <property type="component" value="Unassembled WGS sequence"/>
</dbReference>
<protein>
    <submittedName>
        <fullName evidence="1">Uncharacterized protein</fullName>
    </submittedName>
</protein>